<name>A0A9E7G2C1_9LILI</name>
<organism evidence="1 2">
    <name type="scientific">Musa troglodytarum</name>
    <name type="common">fe'i banana</name>
    <dbReference type="NCBI Taxonomy" id="320322"/>
    <lineage>
        <taxon>Eukaryota</taxon>
        <taxon>Viridiplantae</taxon>
        <taxon>Streptophyta</taxon>
        <taxon>Embryophyta</taxon>
        <taxon>Tracheophyta</taxon>
        <taxon>Spermatophyta</taxon>
        <taxon>Magnoliopsida</taxon>
        <taxon>Liliopsida</taxon>
        <taxon>Zingiberales</taxon>
        <taxon>Musaceae</taxon>
        <taxon>Musa</taxon>
    </lineage>
</organism>
<gene>
    <name evidence="1" type="ORF">MUK42_27952</name>
</gene>
<evidence type="ECO:0000313" key="2">
    <source>
        <dbReference type="Proteomes" id="UP001055439"/>
    </source>
</evidence>
<dbReference type="EMBL" id="CP097507">
    <property type="protein sequence ID" value="URE04662.1"/>
    <property type="molecule type" value="Genomic_DNA"/>
</dbReference>
<sequence>MCGVQGARHNPCHLRFFTPSFLPRKTANGSNSRRRASTWSQFLFLFSRRQSVAETEKPVEFLSKTPKFLEMRKKEKQMEVIGLGVVRK</sequence>
<dbReference type="AlphaFoldDB" id="A0A9E7G2C1"/>
<keyword evidence="2" id="KW-1185">Reference proteome</keyword>
<dbReference type="Proteomes" id="UP001055439">
    <property type="component" value="Chromosome 5"/>
</dbReference>
<reference evidence="1" key="1">
    <citation type="submission" date="2022-05" db="EMBL/GenBank/DDBJ databases">
        <title>The Musa troglodytarum L. genome provides insights into the mechanism of non-climacteric behaviour and enrichment of carotenoids.</title>
        <authorList>
            <person name="Wang J."/>
        </authorList>
    </citation>
    <scope>NUCLEOTIDE SEQUENCE</scope>
    <source>
        <tissue evidence="1">Leaf</tissue>
    </source>
</reference>
<evidence type="ECO:0000313" key="1">
    <source>
        <dbReference type="EMBL" id="URE04662.1"/>
    </source>
</evidence>
<accession>A0A9E7G2C1</accession>
<protein>
    <submittedName>
        <fullName evidence="1">Uncharacterized protein</fullName>
    </submittedName>
</protein>
<proteinExistence type="predicted"/>